<evidence type="ECO:0000313" key="1">
    <source>
        <dbReference type="EMBL" id="KAI3814788.1"/>
    </source>
</evidence>
<comment type="caution">
    <text evidence="1">The sequence shown here is derived from an EMBL/GenBank/DDBJ whole genome shotgun (WGS) entry which is preliminary data.</text>
</comment>
<dbReference type="EMBL" id="CM042022">
    <property type="protein sequence ID" value="KAI3814788.1"/>
    <property type="molecule type" value="Genomic_DNA"/>
</dbReference>
<organism evidence="1 2">
    <name type="scientific">Smallanthus sonchifolius</name>
    <dbReference type="NCBI Taxonomy" id="185202"/>
    <lineage>
        <taxon>Eukaryota</taxon>
        <taxon>Viridiplantae</taxon>
        <taxon>Streptophyta</taxon>
        <taxon>Embryophyta</taxon>
        <taxon>Tracheophyta</taxon>
        <taxon>Spermatophyta</taxon>
        <taxon>Magnoliopsida</taxon>
        <taxon>eudicotyledons</taxon>
        <taxon>Gunneridae</taxon>
        <taxon>Pentapetalae</taxon>
        <taxon>asterids</taxon>
        <taxon>campanulids</taxon>
        <taxon>Asterales</taxon>
        <taxon>Asteraceae</taxon>
        <taxon>Asteroideae</taxon>
        <taxon>Heliantheae alliance</taxon>
        <taxon>Millerieae</taxon>
        <taxon>Smallanthus</taxon>
    </lineage>
</organism>
<dbReference type="Proteomes" id="UP001056120">
    <property type="component" value="Linkage Group LG05"/>
</dbReference>
<keyword evidence="2" id="KW-1185">Reference proteome</keyword>
<proteinExistence type="predicted"/>
<accession>A0ACB9J529</accession>
<reference evidence="1 2" key="2">
    <citation type="journal article" date="2022" name="Mol. Ecol. Resour.">
        <title>The genomes of chicory, endive, great burdock and yacon provide insights into Asteraceae paleo-polyploidization history and plant inulin production.</title>
        <authorList>
            <person name="Fan W."/>
            <person name="Wang S."/>
            <person name="Wang H."/>
            <person name="Wang A."/>
            <person name="Jiang F."/>
            <person name="Liu H."/>
            <person name="Zhao H."/>
            <person name="Xu D."/>
            <person name="Zhang Y."/>
        </authorList>
    </citation>
    <scope>NUCLEOTIDE SEQUENCE [LARGE SCALE GENOMIC DNA]</scope>
    <source>
        <strain evidence="2">cv. Yunnan</strain>
        <tissue evidence="1">Leaves</tissue>
    </source>
</reference>
<name>A0ACB9J529_9ASTR</name>
<sequence>MKKEAMNARVNLIRKRAKEKQYEKEREMKANGTYYEVGKDVVTKVVGKGDCSRLVSIIIGSRKSERKKTKEPERFQEEIDALQRDHGQDATNARPSTGRHGIDGMSDRSYKGKGARAEVQRVVSEVYQAGNMDTRYNDITTRNKNEALCNACLIPIKENMRTVKIRATSVGRYGDEDNTNYILWQQASSRGRRRGGFLNHCKRRRSSRSRRIGLQLSKGVCNLVFNLLTQHRRKLMVPGLRTVKIRATSVGRYGDEDDTNYILWQQASSRGRRRGGFLNHCKRRRSSRSRRIGLRLSKEINLMDTIIVEKDQLRHFDHHDHPLSLVYLQQPNHNADDEDEDEEEKEEDFVEEDHHGGQCKMCDKEIRSFHLCYYYCKSCDYSLHKFCAELPKYKQNHPLHPEHELRLDYNTNGYQFKCFVCKINFKRENIYTYYCCVCGIDMDITCASTVLEQKINHPSHAHKLERLFGPMVSRCLACGNKHEGEFFQCTTCPWFRISLDCALLTAKLLIQNHTNGTFTHPHPLTLAYSFPYSEQRAKFYPRCRVCDGKFYAHLWIYKCDKCRYYVHVDCATSKREPFMSIFLTASASLGKTFKNYNEDEHPNLLHCPFQDEGENLLKRHMSNQMKFISKQHDGEILNHTSHQHPLILFKDQTSVDKKMVSLHDPMKRTQLLCDGCVKPIMTVPFYMCCQYVDEQCCFVLHEWCAKLPSQVQDYAGHPEHPLSLLPKIPGKLFGVFECSICNLQSNGFVYGCTKCKFYVDINCAFIPEEITHDTHPDHLLLRVKGSNIPSKWNCKACKYLVRHRKLVFHCPSCDFYIHVECALLLPKLIKHKCDRHPLSLRYGPVENHISQYFCEICEDEFDPWKWFYHCTTCAQSMHAACGPLILQCEQATFAFYPKSVYRFLNVKFGGTLEIEDHSHPLAFVQGIERDGKCLKCENQLQYEMIFKCLECEFAFHYKCASSFVS</sequence>
<evidence type="ECO:0000313" key="2">
    <source>
        <dbReference type="Proteomes" id="UP001056120"/>
    </source>
</evidence>
<reference evidence="2" key="1">
    <citation type="journal article" date="2022" name="Mol. Ecol. Resour.">
        <title>The genomes of chicory, endive, great burdock and yacon provide insights into Asteraceae palaeo-polyploidization history and plant inulin production.</title>
        <authorList>
            <person name="Fan W."/>
            <person name="Wang S."/>
            <person name="Wang H."/>
            <person name="Wang A."/>
            <person name="Jiang F."/>
            <person name="Liu H."/>
            <person name="Zhao H."/>
            <person name="Xu D."/>
            <person name="Zhang Y."/>
        </authorList>
    </citation>
    <scope>NUCLEOTIDE SEQUENCE [LARGE SCALE GENOMIC DNA]</scope>
    <source>
        <strain evidence="2">cv. Yunnan</strain>
    </source>
</reference>
<protein>
    <submittedName>
        <fullName evidence="1">Uncharacterized protein</fullName>
    </submittedName>
</protein>
<gene>
    <name evidence="1" type="ORF">L1987_14432</name>
</gene>